<dbReference type="EMBL" id="VOIR01000011">
    <property type="protein sequence ID" value="KAA6436198.1"/>
    <property type="molecule type" value="Genomic_DNA"/>
</dbReference>
<accession>A0A5M8QLS7</accession>
<dbReference type="RefSeq" id="WP_146354751.1">
    <property type="nucleotide sequence ID" value="NZ_VOIR01000011.1"/>
</dbReference>
<evidence type="ECO:0000313" key="1">
    <source>
        <dbReference type="EMBL" id="KAA6436198.1"/>
    </source>
</evidence>
<dbReference type="AlphaFoldDB" id="A0A5M8QLS7"/>
<gene>
    <name evidence="1" type="ORF">FQ330_01925</name>
</gene>
<evidence type="ECO:0000313" key="2">
    <source>
        <dbReference type="Proteomes" id="UP000323221"/>
    </source>
</evidence>
<comment type="caution">
    <text evidence="1">The sequence shown here is derived from an EMBL/GenBank/DDBJ whole genome shotgun (WGS) entry which is preliminary data.</text>
</comment>
<protein>
    <submittedName>
        <fullName evidence="1">Uncharacterized protein</fullName>
    </submittedName>
</protein>
<sequence>MTSPDLADRGPRDTAARLRDLLAELEDAAPAPRSDPQADRQLAVCAEVEAILRMRSAVRAAQQGT</sequence>
<dbReference type="Proteomes" id="UP000323221">
    <property type="component" value="Unassembled WGS sequence"/>
</dbReference>
<name>A0A5M8QLS7_9MICO</name>
<organism evidence="1 2">
    <name type="scientific">Agrococcus sediminis</name>
    <dbReference type="NCBI Taxonomy" id="2599924"/>
    <lineage>
        <taxon>Bacteria</taxon>
        <taxon>Bacillati</taxon>
        <taxon>Actinomycetota</taxon>
        <taxon>Actinomycetes</taxon>
        <taxon>Micrococcales</taxon>
        <taxon>Microbacteriaceae</taxon>
        <taxon>Agrococcus</taxon>
    </lineage>
</organism>
<keyword evidence="2" id="KW-1185">Reference proteome</keyword>
<reference evidence="1 2" key="1">
    <citation type="submission" date="2019-08" db="EMBL/GenBank/DDBJ databases">
        <title>Agrococcus lahaulensis sp. nov., isolated from a cold desert of the Indian Himalayas.</title>
        <authorList>
            <person name="Qu J.H."/>
        </authorList>
    </citation>
    <scope>NUCLEOTIDE SEQUENCE [LARGE SCALE GENOMIC DNA]</scope>
    <source>
        <strain evidence="1 2">NS18</strain>
    </source>
</reference>
<proteinExistence type="predicted"/>